<comment type="caution">
    <text evidence="8">The sequence shown here is derived from an EMBL/GenBank/DDBJ whole genome shotgun (WGS) entry which is preliminary data.</text>
</comment>
<proteinExistence type="predicted"/>
<feature type="domain" description="TF-B3" evidence="7">
    <location>
        <begin position="29"/>
        <end position="107"/>
    </location>
</feature>
<keyword evidence="2" id="KW-0805">Transcription regulation</keyword>
<dbReference type="GO" id="GO:0005634">
    <property type="term" value="C:nucleus"/>
    <property type="evidence" value="ECO:0007669"/>
    <property type="project" value="UniProtKB-SubCell"/>
</dbReference>
<dbReference type="SMART" id="SM01019">
    <property type="entry name" value="B3"/>
    <property type="match status" value="2"/>
</dbReference>
<gene>
    <name evidence="8" type="ORF">PVAP13_3KG574400</name>
</gene>
<evidence type="ECO:0000313" key="8">
    <source>
        <dbReference type="EMBL" id="KAG2631118.1"/>
    </source>
</evidence>
<evidence type="ECO:0000256" key="1">
    <source>
        <dbReference type="ARBA" id="ARBA00004123"/>
    </source>
</evidence>
<dbReference type="PROSITE" id="PS50863">
    <property type="entry name" value="B3"/>
    <property type="match status" value="1"/>
</dbReference>
<keyword evidence="4" id="KW-0804">Transcription</keyword>
<dbReference type="InterPro" id="IPR039218">
    <property type="entry name" value="REM_fam"/>
</dbReference>
<dbReference type="SUPFAM" id="SSF101936">
    <property type="entry name" value="DNA-binding pseudobarrel domain"/>
    <property type="match status" value="2"/>
</dbReference>
<reference evidence="8" key="1">
    <citation type="submission" date="2020-05" db="EMBL/GenBank/DDBJ databases">
        <title>WGS assembly of Panicum virgatum.</title>
        <authorList>
            <person name="Lovell J.T."/>
            <person name="Jenkins J."/>
            <person name="Shu S."/>
            <person name="Juenger T.E."/>
            <person name="Schmutz J."/>
        </authorList>
    </citation>
    <scope>NUCLEOTIDE SEQUENCE</scope>
    <source>
        <strain evidence="8">AP13</strain>
    </source>
</reference>
<keyword evidence="5" id="KW-0539">Nucleus</keyword>
<organism evidence="8 9">
    <name type="scientific">Panicum virgatum</name>
    <name type="common">Blackwell switchgrass</name>
    <dbReference type="NCBI Taxonomy" id="38727"/>
    <lineage>
        <taxon>Eukaryota</taxon>
        <taxon>Viridiplantae</taxon>
        <taxon>Streptophyta</taxon>
        <taxon>Embryophyta</taxon>
        <taxon>Tracheophyta</taxon>
        <taxon>Spermatophyta</taxon>
        <taxon>Magnoliopsida</taxon>
        <taxon>Liliopsida</taxon>
        <taxon>Poales</taxon>
        <taxon>Poaceae</taxon>
        <taxon>PACMAD clade</taxon>
        <taxon>Panicoideae</taxon>
        <taxon>Panicodae</taxon>
        <taxon>Paniceae</taxon>
        <taxon>Panicinae</taxon>
        <taxon>Panicum</taxon>
        <taxon>Panicum sect. Hiantes</taxon>
    </lineage>
</organism>
<dbReference type="PANTHER" id="PTHR31674">
    <property type="entry name" value="B3 DOMAIN-CONTAINING PROTEIN REM-LIKE 3-RELATED"/>
    <property type="match status" value="1"/>
</dbReference>
<dbReference type="AlphaFoldDB" id="A0A8T0V958"/>
<accession>A0A8T0V958</accession>
<dbReference type="GO" id="GO:0003677">
    <property type="term" value="F:DNA binding"/>
    <property type="evidence" value="ECO:0007669"/>
    <property type="project" value="UniProtKB-KW"/>
</dbReference>
<dbReference type="InterPro" id="IPR015300">
    <property type="entry name" value="DNA-bd_pseudobarrel_sf"/>
</dbReference>
<dbReference type="Pfam" id="PF02362">
    <property type="entry name" value="B3"/>
    <property type="match status" value="2"/>
</dbReference>
<keyword evidence="9" id="KW-1185">Reference proteome</keyword>
<feature type="compositionally biased region" description="Basic and acidic residues" evidence="6">
    <location>
        <begin position="142"/>
        <end position="155"/>
    </location>
</feature>
<evidence type="ECO:0000259" key="7">
    <source>
        <dbReference type="PROSITE" id="PS50863"/>
    </source>
</evidence>
<evidence type="ECO:0000256" key="2">
    <source>
        <dbReference type="ARBA" id="ARBA00023015"/>
    </source>
</evidence>
<dbReference type="CDD" id="cd10017">
    <property type="entry name" value="B3_DNA"/>
    <property type="match status" value="2"/>
</dbReference>
<sequence>MATMNGVGGGGGRHKFFKILLPGLFELSLSIPPKFTAGRATAGKGKLRDPTGRSWDVDLHRDGEHRVSFTGRGWLGFVSANGISAGQLLVFEHRGGLDFAVDLFDASGCLSDGACRNDDDGSREDDDEEAEQIIQQRTTETTGDKESGDCRRRPEATTGVKRRKRSPSPSSTANTGDDDDTLCRRIERPYQLRFLDLSKSFCERVGWTSSCDVELLVAGGGEQRRWPVSVKVSAKQSGMMCGGWTEFAQGNGVGLSDACAFLPLQGSHGRVLGVRVIRGSGTSTTRGSS</sequence>
<evidence type="ECO:0000313" key="9">
    <source>
        <dbReference type="Proteomes" id="UP000823388"/>
    </source>
</evidence>
<protein>
    <recommendedName>
        <fullName evidence="7">TF-B3 domain-containing protein</fullName>
    </recommendedName>
</protein>
<name>A0A8T0V958_PANVG</name>
<dbReference type="InterPro" id="IPR003340">
    <property type="entry name" value="B3_DNA-bd"/>
</dbReference>
<dbReference type="PANTHER" id="PTHR31674:SF47">
    <property type="entry name" value="B3 DOMAIN-CONTAINING PROTEIN OS10G0323000"/>
    <property type="match status" value="1"/>
</dbReference>
<keyword evidence="3" id="KW-0238">DNA-binding</keyword>
<feature type="region of interest" description="Disordered" evidence="6">
    <location>
        <begin position="135"/>
        <end position="180"/>
    </location>
</feature>
<dbReference type="EMBL" id="CM029041">
    <property type="protein sequence ID" value="KAG2631118.1"/>
    <property type="molecule type" value="Genomic_DNA"/>
</dbReference>
<evidence type="ECO:0000256" key="3">
    <source>
        <dbReference type="ARBA" id="ARBA00023125"/>
    </source>
</evidence>
<comment type="subcellular location">
    <subcellularLocation>
        <location evidence="1">Nucleus</location>
    </subcellularLocation>
</comment>
<dbReference type="Proteomes" id="UP000823388">
    <property type="component" value="Chromosome 3K"/>
</dbReference>
<evidence type="ECO:0000256" key="6">
    <source>
        <dbReference type="SAM" id="MobiDB-lite"/>
    </source>
</evidence>
<evidence type="ECO:0000256" key="4">
    <source>
        <dbReference type="ARBA" id="ARBA00023163"/>
    </source>
</evidence>
<dbReference type="Gene3D" id="2.40.330.10">
    <property type="entry name" value="DNA-binding pseudobarrel domain"/>
    <property type="match status" value="2"/>
</dbReference>
<evidence type="ECO:0000256" key="5">
    <source>
        <dbReference type="ARBA" id="ARBA00023242"/>
    </source>
</evidence>